<organism evidence="3 4">
    <name type="scientific">Eimeria acervulina</name>
    <name type="common">Coccidian parasite</name>
    <dbReference type="NCBI Taxonomy" id="5801"/>
    <lineage>
        <taxon>Eukaryota</taxon>
        <taxon>Sar</taxon>
        <taxon>Alveolata</taxon>
        <taxon>Apicomplexa</taxon>
        <taxon>Conoidasida</taxon>
        <taxon>Coccidia</taxon>
        <taxon>Eucoccidiorida</taxon>
        <taxon>Eimeriorina</taxon>
        <taxon>Eimeriidae</taxon>
        <taxon>Eimeria</taxon>
    </lineage>
</organism>
<protein>
    <recommendedName>
        <fullName evidence="5">Transmembrane protein</fullName>
    </recommendedName>
</protein>
<accession>U6GHJ2</accession>
<evidence type="ECO:0000256" key="2">
    <source>
        <dbReference type="SAM" id="SignalP"/>
    </source>
</evidence>
<reference evidence="3" key="1">
    <citation type="submission" date="2013-10" db="EMBL/GenBank/DDBJ databases">
        <title>Genomic analysis of the causative agents of coccidiosis in chickens.</title>
        <authorList>
            <person name="Reid A.J."/>
            <person name="Blake D."/>
            <person name="Billington K."/>
            <person name="Browne H."/>
            <person name="Dunn M."/>
            <person name="Hung S."/>
            <person name="Kawahara F."/>
            <person name="Miranda-Saavedra D."/>
            <person name="Mourier T."/>
            <person name="Nagra H."/>
            <person name="Otto T.D."/>
            <person name="Rawlings N."/>
            <person name="Sanchez A."/>
            <person name="Sanders M."/>
            <person name="Subramaniam C."/>
            <person name="Tay Y."/>
            <person name="Dear P."/>
            <person name="Doerig C."/>
            <person name="Gruber A."/>
            <person name="Parkinson J."/>
            <person name="Shirley M."/>
            <person name="Wan K.L."/>
            <person name="Berriman M."/>
            <person name="Tomley F."/>
            <person name="Pain A."/>
        </authorList>
    </citation>
    <scope>NUCLEOTIDE SEQUENCE</scope>
    <source>
        <strain evidence="3">Houghton</strain>
    </source>
</reference>
<keyword evidence="2" id="KW-0732">Signal</keyword>
<evidence type="ECO:0000313" key="4">
    <source>
        <dbReference type="Proteomes" id="UP000018050"/>
    </source>
</evidence>
<dbReference type="OrthoDB" id="346976at2759"/>
<sequence length="691" mass="75275">MPRSRGLGPLFLALLQLLSPSSIGRAIGASVAEKDWPSPDSMVVGSEPGNVSREPSHGTSITDTSVEASISKLPPSSNALSNGNINGRSAGRPTPKIGGPRKSAMIGGLGFLSVALLFYLGFCTTAHKLKLTPEEHFFWEYGAVHSPSRGVNEGASPQEGQPTGTPPLSDQTEKIRRRLDKVKGLLPSAARLATAIGSEEARRLLAAVEENAKPGGMAERNTADHDMIQTRLHVALDGLRELHRIALHEGETLLGYDADILPVSLPVSHEGHEDLYLLLQEGEGKTVGAFLKYIRSFEESISDMSRRIADLHVSLSLEPELHDESDGELLVSVAKKLECIRSLKNRRERSRDRAKELVVGATYGVKLVLLHTIEESAWKLQGTLEVAQAHASLILNSQGASIHDDDQTASQVESTERLTVLMSRLKDAETLQSKLGTELRAVRSSESIDTALAAYGRATGLAEEAWALLAHCWALAQDLSIPSFEFDGGESPLLPTADKIWLRARAKLRRIEETLFLVQKMCIANPSNRITASGSEHLNPCIASRLLEAGSAILRESKKQAKQAKAFEKPEDVTQSVEALAALSRAEESAVKLVFLHGDLLLLLLSRKLQNFLEEDIEDCVRTVMNLYSNKSSLAGPDKSFLIELEERFNESLEAVQEAKTFEEAAEAATFVRMHTGAIEDVLLEIGRDRS</sequence>
<dbReference type="EMBL" id="HG671074">
    <property type="protein sequence ID" value="CDI79736.1"/>
    <property type="molecule type" value="Genomic_DNA"/>
</dbReference>
<reference evidence="3" key="2">
    <citation type="submission" date="2013-10" db="EMBL/GenBank/DDBJ databases">
        <authorList>
            <person name="Aslett M."/>
        </authorList>
    </citation>
    <scope>NUCLEOTIDE SEQUENCE</scope>
    <source>
        <strain evidence="3">Houghton</strain>
    </source>
</reference>
<feature type="signal peptide" evidence="2">
    <location>
        <begin position="1"/>
        <end position="24"/>
    </location>
</feature>
<dbReference type="GeneID" id="25269277"/>
<feature type="compositionally biased region" description="Polar residues" evidence="1">
    <location>
        <begin position="57"/>
        <end position="87"/>
    </location>
</feature>
<dbReference type="AlphaFoldDB" id="U6GHJ2"/>
<feature type="chain" id="PRO_5004669930" description="Transmembrane protein" evidence="2">
    <location>
        <begin position="25"/>
        <end position="691"/>
    </location>
</feature>
<evidence type="ECO:0008006" key="5">
    <source>
        <dbReference type="Google" id="ProtNLM"/>
    </source>
</evidence>
<keyword evidence="4" id="KW-1185">Reference proteome</keyword>
<proteinExistence type="predicted"/>
<dbReference type="OMA" id="ALLAHCW"/>
<evidence type="ECO:0000256" key="1">
    <source>
        <dbReference type="SAM" id="MobiDB-lite"/>
    </source>
</evidence>
<name>U6GHJ2_EIMAC</name>
<dbReference type="RefSeq" id="XP_013250204.1">
    <property type="nucleotide sequence ID" value="XM_013394750.1"/>
</dbReference>
<feature type="compositionally biased region" description="Polar residues" evidence="1">
    <location>
        <begin position="158"/>
        <end position="170"/>
    </location>
</feature>
<dbReference type="Proteomes" id="UP000018050">
    <property type="component" value="Unassembled WGS sequence"/>
</dbReference>
<dbReference type="VEuPathDB" id="ToxoDB:EAH_00012070"/>
<gene>
    <name evidence="3" type="ORF">EAH_00012070</name>
</gene>
<evidence type="ECO:0000313" key="3">
    <source>
        <dbReference type="EMBL" id="CDI79736.1"/>
    </source>
</evidence>
<feature type="region of interest" description="Disordered" evidence="1">
    <location>
        <begin position="149"/>
        <end position="172"/>
    </location>
</feature>
<feature type="region of interest" description="Disordered" evidence="1">
    <location>
        <begin position="34"/>
        <end position="99"/>
    </location>
</feature>